<dbReference type="AlphaFoldDB" id="A0A0V1LMK4"/>
<protein>
    <submittedName>
        <fullName evidence="1">Uncharacterized protein</fullName>
    </submittedName>
</protein>
<sequence length="307" mass="33153">MKFVLVLSRVARDSVVVANFSWHQGVSNVASQTSDALSQTKRYSVAVLPPCSRYLGNKCKLGKILFVSISGHCGAAECFSVTSKMAAIKQRLTSGFYECLCTICHQVYLPSLPVWIAASSILCNSKVRWIDEWMEFAFFCVSSLHGWSYHSGCIICRNAPDDSPPDLPENYGDHLPSAARCGIVDVAGQSMQGCIRNSGSFSACTQPAESSGAGVVRNKSRILAAGLLLCVPISSTSFPSVNSKVIEDSSDPEGVAGIPLKPFKAISAKSERLTMRLEDAHGRMEPYAVMELMTAVFNSPDAIPLNR</sequence>
<name>A0A0V1LMK4_9BILA</name>
<evidence type="ECO:0000313" key="1">
    <source>
        <dbReference type="EMBL" id="KRZ60751.1"/>
    </source>
</evidence>
<keyword evidence="2" id="KW-1185">Reference proteome</keyword>
<organism evidence="1 2">
    <name type="scientific">Trichinella nativa</name>
    <dbReference type="NCBI Taxonomy" id="6335"/>
    <lineage>
        <taxon>Eukaryota</taxon>
        <taxon>Metazoa</taxon>
        <taxon>Ecdysozoa</taxon>
        <taxon>Nematoda</taxon>
        <taxon>Enoplea</taxon>
        <taxon>Dorylaimia</taxon>
        <taxon>Trichinellida</taxon>
        <taxon>Trichinellidae</taxon>
        <taxon>Trichinella</taxon>
    </lineage>
</organism>
<dbReference type="EMBL" id="JYDW01000026">
    <property type="protein sequence ID" value="KRZ60751.1"/>
    <property type="molecule type" value="Genomic_DNA"/>
</dbReference>
<proteinExistence type="predicted"/>
<gene>
    <name evidence="1" type="ORF">T02_4268</name>
</gene>
<dbReference type="Proteomes" id="UP000054721">
    <property type="component" value="Unassembled WGS sequence"/>
</dbReference>
<comment type="caution">
    <text evidence="1">The sequence shown here is derived from an EMBL/GenBank/DDBJ whole genome shotgun (WGS) entry which is preliminary data.</text>
</comment>
<reference evidence="1 2" key="1">
    <citation type="submission" date="2015-05" db="EMBL/GenBank/DDBJ databases">
        <title>Evolution of Trichinella species and genotypes.</title>
        <authorList>
            <person name="Korhonen P.K."/>
            <person name="Edoardo P."/>
            <person name="Giuseppe L.R."/>
            <person name="Gasser R.B."/>
        </authorList>
    </citation>
    <scope>NUCLEOTIDE SEQUENCE [LARGE SCALE GENOMIC DNA]</scope>
    <source>
        <strain evidence="1">ISS10</strain>
    </source>
</reference>
<accession>A0A0V1LMK4</accession>
<evidence type="ECO:0000313" key="2">
    <source>
        <dbReference type="Proteomes" id="UP000054721"/>
    </source>
</evidence>
<dbReference type="OrthoDB" id="5940454at2759"/>